<dbReference type="Pfam" id="PF06306">
    <property type="entry name" value="CgtA"/>
    <property type="match status" value="1"/>
</dbReference>
<protein>
    <submittedName>
        <fullName evidence="1">Beta-1,4-N-acetylgalactosaminyltransferase</fullName>
    </submittedName>
</protein>
<evidence type="ECO:0000313" key="2">
    <source>
        <dbReference type="Proteomes" id="UP000188298"/>
    </source>
</evidence>
<organism evidence="1 2">
    <name type="scientific">Helicobacter bilis</name>
    <dbReference type="NCBI Taxonomy" id="37372"/>
    <lineage>
        <taxon>Bacteria</taxon>
        <taxon>Pseudomonadati</taxon>
        <taxon>Campylobacterota</taxon>
        <taxon>Epsilonproteobacteria</taxon>
        <taxon>Campylobacterales</taxon>
        <taxon>Helicobacteraceae</taxon>
        <taxon>Helicobacter</taxon>
    </lineage>
</organism>
<keyword evidence="1" id="KW-0808">Transferase</keyword>
<accession>A0A1Q2LGJ4</accession>
<gene>
    <name evidence="1" type="ORF">XJ32_01830</name>
</gene>
<evidence type="ECO:0000313" key="1">
    <source>
        <dbReference type="EMBL" id="AQQ59052.1"/>
    </source>
</evidence>
<name>A0A1Q2LGJ4_9HELI</name>
<proteinExistence type="predicted"/>
<reference evidence="1 2" key="1">
    <citation type="submission" date="2017-02" db="EMBL/GenBank/DDBJ databases">
        <title>Whole genome sequencing of Helicobacter bilis strain AAQJH.</title>
        <authorList>
            <person name="Conlan S."/>
            <person name="Thomas P.J."/>
            <person name="Mullikin J."/>
            <person name="Palmore T.N."/>
            <person name="Frank K.M."/>
            <person name="Segre J.A."/>
        </authorList>
    </citation>
    <scope>NUCLEOTIDE SEQUENCE [LARGE SCALE GENOMIC DNA]</scope>
    <source>
        <strain evidence="1 2">AAQJH</strain>
    </source>
</reference>
<dbReference type="InterPro" id="IPR029044">
    <property type="entry name" value="Nucleotide-diphossugar_trans"/>
</dbReference>
<dbReference type="SUPFAM" id="SSF53448">
    <property type="entry name" value="Nucleotide-diphospho-sugar transferases"/>
    <property type="match status" value="1"/>
</dbReference>
<dbReference type="InterPro" id="IPR010446">
    <property type="entry name" value="GalNAc_Trfase_b"/>
</dbReference>
<sequence length="293" mass="34653">MDIQSNYGGGGGIPPLYQYDNNARDTKSPLNPWAFIRVKNEEATLRASLDSILPAIQRGVIGYNDCTDRSEAIILDFCKQYTGFIPVKYPYEVMLENPQHEYNKLHYYYRFVLDHIPKDEWLIKIDVDHIYNAKILFQTFYLPQTQKHAIVYPRINFIIKREQNLYKIYVQNNGANGFIGGYDQLLVCNRDIDFVERKTSKAAQWIDKENYENILYSEQQVVPKDIIYIHAPLMQWHFPAIKQRRQDFSKHLDTMTLQTFKECNKHLIGLKIPSFMLEEDLIESIYKQFNLNF</sequence>
<dbReference type="EMBL" id="CP019645">
    <property type="protein sequence ID" value="AQQ59052.1"/>
    <property type="molecule type" value="Genomic_DNA"/>
</dbReference>
<dbReference type="RefSeq" id="WP_167619984.1">
    <property type="nucleotide sequence ID" value="NZ_CP019645.1"/>
</dbReference>
<dbReference type="AlphaFoldDB" id="A0A1Q2LGJ4"/>
<dbReference type="Proteomes" id="UP000188298">
    <property type="component" value="Chromosome"/>
</dbReference>
<dbReference type="KEGG" id="hbl:XJ32_01830"/>
<dbReference type="GO" id="GO:0016740">
    <property type="term" value="F:transferase activity"/>
    <property type="evidence" value="ECO:0007669"/>
    <property type="project" value="UniProtKB-KW"/>
</dbReference>